<gene>
    <name evidence="5" type="ORF">A7L45_09360</name>
</gene>
<evidence type="ECO:0000313" key="5">
    <source>
        <dbReference type="EMBL" id="APC40259.1"/>
    </source>
</evidence>
<dbReference type="PANTHER" id="PTHR37299:SF1">
    <property type="entry name" value="STAGE 0 SPORULATION PROTEIN A HOMOLOG"/>
    <property type="match status" value="1"/>
</dbReference>
<dbReference type="GO" id="GO:0003677">
    <property type="term" value="F:DNA binding"/>
    <property type="evidence" value="ECO:0007669"/>
    <property type="project" value="UniProtKB-KW"/>
</dbReference>
<accession>A0A1J0GG25</accession>
<dbReference type="InterPro" id="IPR001789">
    <property type="entry name" value="Sig_transdc_resp-reg_receiver"/>
</dbReference>
<feature type="modified residue" description="4-aspartylphosphate" evidence="3">
    <location>
        <position position="53"/>
    </location>
</feature>
<sequence length="241" mass="28267">MNVLIVEDDMLQRKSLKKMIQQIDKGINIYESADKDEALEITNIYSIDVFYVDICLNSSSGVDFAIEVRKIPKYEFSFIIFLTTHVEYLTKAFKEVHCYDYILKPYDMEDVVNMTKHFKSHIEKTNNKSEAKRYVIIEVKSGVNVKIYVDETIFIEVYLRKCMIHTVNGVFKVNNLPLSKILKIINCKNIVQCHKSFAVNVNYIKKIENVDSKLSEIYFENYDENAPLGYKFKNAIMEQFQ</sequence>
<proteinExistence type="predicted"/>
<evidence type="ECO:0000256" key="1">
    <source>
        <dbReference type="ARBA" id="ARBA00018672"/>
    </source>
</evidence>
<dbReference type="SMART" id="SM00850">
    <property type="entry name" value="LytTR"/>
    <property type="match status" value="1"/>
</dbReference>
<dbReference type="Pfam" id="PF00072">
    <property type="entry name" value="Response_reg"/>
    <property type="match status" value="1"/>
</dbReference>
<name>A0A1J0GG25_9CLOT</name>
<dbReference type="Pfam" id="PF04397">
    <property type="entry name" value="LytTR"/>
    <property type="match status" value="1"/>
</dbReference>
<dbReference type="Proteomes" id="UP000182569">
    <property type="component" value="Chromosome"/>
</dbReference>
<dbReference type="RefSeq" id="WP_071612550.1">
    <property type="nucleotide sequence ID" value="NZ_CP015756.1"/>
</dbReference>
<dbReference type="InterPro" id="IPR007492">
    <property type="entry name" value="LytTR_DNA-bd_dom"/>
</dbReference>
<protein>
    <recommendedName>
        <fullName evidence="1">Stage 0 sporulation protein A homolog</fullName>
    </recommendedName>
</protein>
<evidence type="ECO:0000313" key="6">
    <source>
        <dbReference type="Proteomes" id="UP000182569"/>
    </source>
</evidence>
<dbReference type="PANTHER" id="PTHR37299">
    <property type="entry name" value="TRANSCRIPTIONAL REGULATOR-RELATED"/>
    <property type="match status" value="1"/>
</dbReference>
<keyword evidence="6" id="KW-1185">Reference proteome</keyword>
<dbReference type="InterPro" id="IPR011006">
    <property type="entry name" value="CheY-like_superfamily"/>
</dbReference>
<keyword evidence="3" id="KW-0597">Phosphoprotein</keyword>
<organism evidence="5 6">
    <name type="scientific">Clostridium estertheticum subsp. estertheticum</name>
    <dbReference type="NCBI Taxonomy" id="1552"/>
    <lineage>
        <taxon>Bacteria</taxon>
        <taxon>Bacillati</taxon>
        <taxon>Bacillota</taxon>
        <taxon>Clostridia</taxon>
        <taxon>Eubacteriales</taxon>
        <taxon>Clostridiaceae</taxon>
        <taxon>Clostridium</taxon>
    </lineage>
</organism>
<evidence type="ECO:0000256" key="3">
    <source>
        <dbReference type="PROSITE-ProRule" id="PRU00169"/>
    </source>
</evidence>
<dbReference type="PROSITE" id="PS50110">
    <property type="entry name" value="RESPONSE_REGULATORY"/>
    <property type="match status" value="1"/>
</dbReference>
<dbReference type="EMBL" id="CP015756">
    <property type="protein sequence ID" value="APC40259.1"/>
    <property type="molecule type" value="Genomic_DNA"/>
</dbReference>
<feature type="domain" description="Response regulatory" evidence="4">
    <location>
        <begin position="2"/>
        <end position="119"/>
    </location>
</feature>
<keyword evidence="5" id="KW-0238">DNA-binding</keyword>
<dbReference type="OrthoDB" id="9809318at2"/>
<dbReference type="AlphaFoldDB" id="A0A1J0GG25"/>
<dbReference type="GO" id="GO:0000156">
    <property type="term" value="F:phosphorelay response regulator activity"/>
    <property type="evidence" value="ECO:0007669"/>
    <property type="project" value="InterPro"/>
</dbReference>
<comment type="function">
    <text evidence="2">May play the central regulatory role in sporulation. It may be an element of the effector pathway responsible for the activation of sporulation genes in response to nutritional stress. Spo0A may act in concert with spo0H (a sigma factor) to control the expression of some genes that are critical to the sporulation process.</text>
</comment>
<dbReference type="Gene3D" id="3.40.50.2300">
    <property type="match status" value="1"/>
</dbReference>
<dbReference type="KEGG" id="ceu:A7L45_09360"/>
<evidence type="ECO:0000256" key="2">
    <source>
        <dbReference type="ARBA" id="ARBA00024867"/>
    </source>
</evidence>
<dbReference type="InterPro" id="IPR046947">
    <property type="entry name" value="LytR-like"/>
</dbReference>
<dbReference type="SMART" id="SM00448">
    <property type="entry name" value="REC"/>
    <property type="match status" value="1"/>
</dbReference>
<dbReference type="Gene3D" id="2.40.50.1020">
    <property type="entry name" value="LytTr DNA-binding domain"/>
    <property type="match status" value="1"/>
</dbReference>
<dbReference type="STRING" id="1552.A7L45_09360"/>
<dbReference type="SUPFAM" id="SSF52172">
    <property type="entry name" value="CheY-like"/>
    <property type="match status" value="1"/>
</dbReference>
<evidence type="ECO:0000259" key="4">
    <source>
        <dbReference type="PROSITE" id="PS50110"/>
    </source>
</evidence>
<reference evidence="6" key="1">
    <citation type="journal article" date="2016" name="Front. Microbiol.">
        <title>Complete Genome Sequence of Clostridium estertheticum DSM 8809, a Microbe Identified in Spoiled Vacuum Packed Beef.</title>
        <authorList>
            <person name="Yu Z."/>
            <person name="Gunn L."/>
            <person name="Brennan E."/>
            <person name="Reid R."/>
            <person name="Wall P.G."/>
            <person name="Gaora O.P."/>
            <person name="Hurley D."/>
            <person name="Bolton D."/>
            <person name="Fanning S."/>
        </authorList>
    </citation>
    <scope>NUCLEOTIDE SEQUENCE [LARGE SCALE GENOMIC DNA]</scope>
    <source>
        <strain evidence="6">DSM 8809</strain>
    </source>
</reference>